<dbReference type="InterPro" id="IPR017907">
    <property type="entry name" value="Znf_RING_CS"/>
</dbReference>
<protein>
    <recommendedName>
        <fullName evidence="2">RBR-type E3 ubiquitin transferase</fullName>
        <ecNumber evidence="2">2.3.2.31</ecNumber>
    </recommendedName>
</protein>
<evidence type="ECO:0000256" key="10">
    <source>
        <dbReference type="SAM" id="MobiDB-lite"/>
    </source>
</evidence>
<reference evidence="15" key="1">
    <citation type="submission" date="2021-02" db="EMBL/GenBank/DDBJ databases">
        <authorList>
            <person name="Nowell W R."/>
        </authorList>
    </citation>
    <scope>NUCLEOTIDE SEQUENCE</scope>
</reference>
<dbReference type="SMART" id="SM00184">
    <property type="entry name" value="RING"/>
    <property type="match status" value="2"/>
</dbReference>
<feature type="compositionally biased region" description="Basic and acidic residues" evidence="10">
    <location>
        <begin position="455"/>
        <end position="465"/>
    </location>
</feature>
<dbReference type="Pfam" id="PF22191">
    <property type="entry name" value="IBR_1"/>
    <property type="match status" value="1"/>
</dbReference>
<dbReference type="Gene3D" id="1.20.120.1750">
    <property type="match status" value="1"/>
</dbReference>
<evidence type="ECO:0000256" key="3">
    <source>
        <dbReference type="ARBA" id="ARBA00022679"/>
    </source>
</evidence>
<feature type="region of interest" description="Disordered" evidence="10">
    <location>
        <begin position="455"/>
        <end position="490"/>
    </location>
</feature>
<keyword evidence="7" id="KW-0833">Ubl conjugation pathway</keyword>
<evidence type="ECO:0000259" key="11">
    <source>
        <dbReference type="PROSITE" id="PS50089"/>
    </source>
</evidence>
<feature type="compositionally biased region" description="Polar residues" evidence="10">
    <location>
        <begin position="466"/>
        <end position="476"/>
    </location>
</feature>
<feature type="domain" description="RWD" evidence="12">
    <location>
        <begin position="9"/>
        <end position="122"/>
    </location>
</feature>
<dbReference type="Proteomes" id="UP000682733">
    <property type="component" value="Unassembled WGS sequence"/>
</dbReference>
<gene>
    <name evidence="15" type="ORF">GPM918_LOCUS16976</name>
    <name evidence="14" type="ORF">OVA965_LOCUS7037</name>
    <name evidence="17" type="ORF">SRO942_LOCUS16975</name>
    <name evidence="16" type="ORF">TMI583_LOCUS7033</name>
</gene>
<evidence type="ECO:0000259" key="12">
    <source>
        <dbReference type="PROSITE" id="PS50908"/>
    </source>
</evidence>
<dbReference type="EMBL" id="CAJOBA010002193">
    <property type="protein sequence ID" value="CAF3634187.1"/>
    <property type="molecule type" value="Genomic_DNA"/>
</dbReference>
<dbReference type="SUPFAM" id="SSF54495">
    <property type="entry name" value="UBC-like"/>
    <property type="match status" value="1"/>
</dbReference>
<dbReference type="PROSITE" id="PS00518">
    <property type="entry name" value="ZF_RING_1"/>
    <property type="match status" value="1"/>
</dbReference>
<evidence type="ECO:0000256" key="9">
    <source>
        <dbReference type="PROSITE-ProRule" id="PRU00175"/>
    </source>
</evidence>
<keyword evidence="5" id="KW-0677">Repeat</keyword>
<evidence type="ECO:0000313" key="15">
    <source>
        <dbReference type="EMBL" id="CAF1064967.1"/>
    </source>
</evidence>
<dbReference type="Gene3D" id="2.20.25.20">
    <property type="match status" value="1"/>
</dbReference>
<evidence type="ECO:0000256" key="7">
    <source>
        <dbReference type="ARBA" id="ARBA00022786"/>
    </source>
</evidence>
<dbReference type="EMBL" id="CAJNOQ010004568">
    <property type="protein sequence ID" value="CAF1064967.1"/>
    <property type="molecule type" value="Genomic_DNA"/>
</dbReference>
<keyword evidence="18" id="KW-1185">Reference proteome</keyword>
<dbReference type="SMART" id="SM00647">
    <property type="entry name" value="IBR"/>
    <property type="match status" value="2"/>
</dbReference>
<name>A0A814LE89_9BILA</name>
<sequence>MSNVEKQTDEILVLQSIFDKKFRPGDNNQYEILVEFDLSPQFTIQLDTETAPIQYLPPLSLTINNHDEYPSDYPPSFVLSCFYFSKSDLRKLCQKLENYPWIKGEVCVYEWIECIKDQISDELVLCTTAAADDGEQENDPRAMSAYSHEHAAQIFRHLIDYNHERVDEQFRHQLQTCLICADDIPGLDCIRLYRCGHFYCRACLNNYAQLALENGQFGERLRCPQNQCQQPLLPTEIKQIVLNDQLHEKYERLTLQRGLESMNDIVWCPRCQQAVISGAGDDNLAMCDRCYYAFCKKCNETFHSQTMCPKDYLIEQLMVRKQKELDRRRLLQEPPLVSTINGKQAKAVAPALSVAKRRQGYREIALTQAEEDLLLQEILTAERMDLLNTQSCPGCHVKIEKNGGCSHMHCSQCNLDFTWKLMAEPRVPIDGSFLTKSAHEFVEVKSVKEELHKVAMKEKPPKEETAQQSEEIQANPTEEQQQQQKKEETKIVINNRSPIGSAMLSRVRTCCNIFCKQISVKMGQDNWIVCSACKQQYCFLCGKRVNGQRHFDKKCERNTPV</sequence>
<dbReference type="GO" id="GO:0008270">
    <property type="term" value="F:zinc ion binding"/>
    <property type="evidence" value="ECO:0007669"/>
    <property type="project" value="UniProtKB-KW"/>
</dbReference>
<dbReference type="Gene3D" id="3.30.40.10">
    <property type="entry name" value="Zinc/RING finger domain, C3HC4 (zinc finger)"/>
    <property type="match status" value="1"/>
</dbReference>
<dbReference type="Proteomes" id="UP000663829">
    <property type="component" value="Unassembled WGS sequence"/>
</dbReference>
<dbReference type="EMBL" id="CAJOBC010004568">
    <property type="protein sequence ID" value="CAF3832789.1"/>
    <property type="molecule type" value="Genomic_DNA"/>
</dbReference>
<dbReference type="FunFam" id="3.30.40.10:FF:000137">
    <property type="entry name" value="RanBP-type and C3HC4-type zinc finger-containing protein 1"/>
    <property type="match status" value="1"/>
</dbReference>
<dbReference type="EC" id="2.3.2.31" evidence="2"/>
<evidence type="ECO:0000313" key="16">
    <source>
        <dbReference type="EMBL" id="CAF3634187.1"/>
    </source>
</evidence>
<feature type="domain" description="RING-type" evidence="11">
    <location>
        <begin position="177"/>
        <end position="227"/>
    </location>
</feature>
<dbReference type="Proteomes" id="UP000681722">
    <property type="component" value="Unassembled WGS sequence"/>
</dbReference>
<evidence type="ECO:0000259" key="13">
    <source>
        <dbReference type="PROSITE" id="PS51873"/>
    </source>
</evidence>
<accession>A0A814LE89</accession>
<evidence type="ECO:0000256" key="8">
    <source>
        <dbReference type="ARBA" id="ARBA00022833"/>
    </source>
</evidence>
<proteinExistence type="predicted"/>
<dbReference type="InterPro" id="IPR002867">
    <property type="entry name" value="IBR_dom"/>
</dbReference>
<dbReference type="CDD" id="cd23821">
    <property type="entry name" value="RWD_IMPACT"/>
    <property type="match status" value="1"/>
</dbReference>
<dbReference type="AlphaFoldDB" id="A0A814LE89"/>
<dbReference type="Gene3D" id="3.10.110.10">
    <property type="entry name" value="Ubiquitin Conjugating Enzyme"/>
    <property type="match status" value="1"/>
</dbReference>
<comment type="caution">
    <text evidence="15">The sequence shown here is derived from an EMBL/GenBank/DDBJ whole genome shotgun (WGS) entry which is preliminary data.</text>
</comment>
<dbReference type="PANTHER" id="PTHR11685">
    <property type="entry name" value="RBR FAMILY RING FINGER AND IBR DOMAIN-CONTAINING"/>
    <property type="match status" value="1"/>
</dbReference>
<dbReference type="CDD" id="cd20341">
    <property type="entry name" value="BRcat_RBR_RNF14"/>
    <property type="match status" value="1"/>
</dbReference>
<feature type="domain" description="RING-type" evidence="13">
    <location>
        <begin position="173"/>
        <end position="443"/>
    </location>
</feature>
<dbReference type="Pfam" id="PF01485">
    <property type="entry name" value="IBR"/>
    <property type="match status" value="1"/>
</dbReference>
<evidence type="ECO:0000313" key="14">
    <source>
        <dbReference type="EMBL" id="CAF0848931.1"/>
    </source>
</evidence>
<evidence type="ECO:0000256" key="6">
    <source>
        <dbReference type="ARBA" id="ARBA00022771"/>
    </source>
</evidence>
<comment type="catalytic activity">
    <reaction evidence="1">
        <text>[E2 ubiquitin-conjugating enzyme]-S-ubiquitinyl-L-cysteine + [acceptor protein]-L-lysine = [E2 ubiquitin-conjugating enzyme]-L-cysteine + [acceptor protein]-N(6)-ubiquitinyl-L-lysine.</text>
        <dbReference type="EC" id="2.3.2.31"/>
    </reaction>
</comment>
<evidence type="ECO:0000313" key="18">
    <source>
        <dbReference type="Proteomes" id="UP000663829"/>
    </source>
</evidence>
<dbReference type="InterPro" id="IPR001841">
    <property type="entry name" value="Znf_RING"/>
</dbReference>
<dbReference type="GO" id="GO:0061630">
    <property type="term" value="F:ubiquitin protein ligase activity"/>
    <property type="evidence" value="ECO:0007669"/>
    <property type="project" value="UniProtKB-EC"/>
</dbReference>
<dbReference type="EMBL" id="CAJNOK010002193">
    <property type="protein sequence ID" value="CAF0848931.1"/>
    <property type="molecule type" value="Genomic_DNA"/>
</dbReference>
<dbReference type="GO" id="GO:0016567">
    <property type="term" value="P:protein ubiquitination"/>
    <property type="evidence" value="ECO:0007669"/>
    <property type="project" value="InterPro"/>
</dbReference>
<dbReference type="PROSITE" id="PS50089">
    <property type="entry name" value="ZF_RING_2"/>
    <property type="match status" value="1"/>
</dbReference>
<dbReference type="OrthoDB" id="1431934at2759"/>
<dbReference type="SUPFAM" id="SSF57850">
    <property type="entry name" value="RING/U-box"/>
    <property type="match status" value="4"/>
</dbReference>
<keyword evidence="3" id="KW-0808">Transferase</keyword>
<dbReference type="SMART" id="SM00591">
    <property type="entry name" value="RWD"/>
    <property type="match status" value="1"/>
</dbReference>
<dbReference type="InterPro" id="IPR006575">
    <property type="entry name" value="RWD_dom"/>
</dbReference>
<evidence type="ECO:0000313" key="17">
    <source>
        <dbReference type="EMBL" id="CAF3832789.1"/>
    </source>
</evidence>
<dbReference type="PROSITE" id="PS51873">
    <property type="entry name" value="TRIAD"/>
    <property type="match status" value="1"/>
</dbReference>
<dbReference type="Proteomes" id="UP000677228">
    <property type="component" value="Unassembled WGS sequence"/>
</dbReference>
<dbReference type="InterPro" id="IPR013083">
    <property type="entry name" value="Znf_RING/FYVE/PHD"/>
</dbReference>
<evidence type="ECO:0000256" key="2">
    <source>
        <dbReference type="ARBA" id="ARBA00012251"/>
    </source>
</evidence>
<organism evidence="15 18">
    <name type="scientific">Didymodactylos carnosus</name>
    <dbReference type="NCBI Taxonomy" id="1234261"/>
    <lineage>
        <taxon>Eukaryota</taxon>
        <taxon>Metazoa</taxon>
        <taxon>Spiralia</taxon>
        <taxon>Gnathifera</taxon>
        <taxon>Rotifera</taxon>
        <taxon>Eurotatoria</taxon>
        <taxon>Bdelloidea</taxon>
        <taxon>Philodinida</taxon>
        <taxon>Philodinidae</taxon>
        <taxon>Didymodactylos</taxon>
    </lineage>
</organism>
<evidence type="ECO:0000256" key="4">
    <source>
        <dbReference type="ARBA" id="ARBA00022723"/>
    </source>
</evidence>
<keyword evidence="4" id="KW-0479">Metal-binding</keyword>
<keyword evidence="8" id="KW-0862">Zinc</keyword>
<evidence type="ECO:0000256" key="1">
    <source>
        <dbReference type="ARBA" id="ARBA00001798"/>
    </source>
</evidence>
<dbReference type="InterPro" id="IPR031127">
    <property type="entry name" value="E3_UB_ligase_RBR"/>
</dbReference>
<dbReference type="PROSITE" id="PS50908">
    <property type="entry name" value="RWD"/>
    <property type="match status" value="1"/>
</dbReference>
<dbReference type="InterPro" id="IPR016135">
    <property type="entry name" value="UBQ-conjugating_enzyme/RWD"/>
</dbReference>
<dbReference type="InterPro" id="IPR044066">
    <property type="entry name" value="TRIAD_supradom"/>
</dbReference>
<dbReference type="Pfam" id="PF05773">
    <property type="entry name" value="RWD"/>
    <property type="match status" value="1"/>
</dbReference>
<keyword evidence="6 9" id="KW-0863">Zinc-finger</keyword>
<evidence type="ECO:0000256" key="5">
    <source>
        <dbReference type="ARBA" id="ARBA00022737"/>
    </source>
</evidence>